<dbReference type="InterPro" id="IPR004155">
    <property type="entry name" value="PBS_lyase_HEAT"/>
</dbReference>
<evidence type="ECO:0008006" key="2">
    <source>
        <dbReference type="Google" id="ProtNLM"/>
    </source>
</evidence>
<sequence length="650" mass="72608">MVGFFVYAVSLAQGEERKNLTALEIHRLTQQLSSDDWVQQAVALNHLGQWKVEQSVPPIRKILEQGKSSWIQGQAMVTLAKIQGEEMIPVARKAAQESDPILRKAALETLDLVGGPISVTVARELLQDPDTGVRALAIAMHASQFPEEAWPTVQRLTHPDKDEVAKDLLRALAYVGSPHALERLKTLFHAPNANPRRKREVIQALGVAEDDAIGLLANLTVCFEPYRPEFQLGQKLLASRPQAKLSATLKEMLLAEETKYHANTASLMAGVCPTRRLGDLISASWIQRQDLPEKAIQSGLMALSKIEPARYKSFFMHYLKSEDPITRAMAVRCRGLIPDKDLFDSFRIYVHDEHPEVARAALKSLLEAPFNSKPGEGLLAYLKRSFDSPEENVLLAAIELLGERGLFTEFDPALAALRPFLEEGKSIKRSAAAKALAEISMNRRIADIASAQGYIGHWQIVGPFLNDNKNSGFEKAYGPEEQEDAENYKAEYRWEFGGGEPKDRELDLSWEDAGAQTAEGDIHVAAHMPVPVRHAVAYARTQLHADREQTVRLLVDVRERTSQRISLNDQMVSELIIQHNELGGTPEERRVGGPRRTKTVKIKLRKGSNELMVKTATFGGRWWITLRIMDEKKNEMAEGVTLMTPKPKAE</sequence>
<organism evidence="1">
    <name type="scientific">marine metagenome</name>
    <dbReference type="NCBI Taxonomy" id="408172"/>
    <lineage>
        <taxon>unclassified sequences</taxon>
        <taxon>metagenomes</taxon>
        <taxon>ecological metagenomes</taxon>
    </lineage>
</organism>
<proteinExistence type="predicted"/>
<dbReference type="EMBL" id="UINC01012356">
    <property type="protein sequence ID" value="SVA54005.1"/>
    <property type="molecule type" value="Genomic_DNA"/>
</dbReference>
<name>A0A381WNF6_9ZZZZ</name>
<accession>A0A381WNF6</accession>
<gene>
    <name evidence="1" type="ORF">METZ01_LOCUS106859</name>
</gene>
<dbReference type="Pfam" id="PF13646">
    <property type="entry name" value="HEAT_2"/>
    <property type="match status" value="2"/>
</dbReference>
<dbReference type="Gene3D" id="1.25.10.10">
    <property type="entry name" value="Leucine-rich Repeat Variant"/>
    <property type="match status" value="2"/>
</dbReference>
<dbReference type="AlphaFoldDB" id="A0A381WNF6"/>
<protein>
    <recommendedName>
        <fullName evidence="2">HEAT repeat domain-containing protein</fullName>
    </recommendedName>
</protein>
<evidence type="ECO:0000313" key="1">
    <source>
        <dbReference type="EMBL" id="SVA54005.1"/>
    </source>
</evidence>
<dbReference type="InterPro" id="IPR011989">
    <property type="entry name" value="ARM-like"/>
</dbReference>
<dbReference type="InterPro" id="IPR016024">
    <property type="entry name" value="ARM-type_fold"/>
</dbReference>
<reference evidence="1" key="1">
    <citation type="submission" date="2018-05" db="EMBL/GenBank/DDBJ databases">
        <authorList>
            <person name="Lanie J.A."/>
            <person name="Ng W.-L."/>
            <person name="Kazmierczak K.M."/>
            <person name="Andrzejewski T.M."/>
            <person name="Davidsen T.M."/>
            <person name="Wayne K.J."/>
            <person name="Tettelin H."/>
            <person name="Glass J.I."/>
            <person name="Rusch D."/>
            <person name="Podicherti R."/>
            <person name="Tsui H.-C.T."/>
            <person name="Winkler M.E."/>
        </authorList>
    </citation>
    <scope>NUCLEOTIDE SEQUENCE</scope>
</reference>
<dbReference type="SMART" id="SM00567">
    <property type="entry name" value="EZ_HEAT"/>
    <property type="match status" value="5"/>
</dbReference>
<dbReference type="SUPFAM" id="SSF48371">
    <property type="entry name" value="ARM repeat"/>
    <property type="match status" value="2"/>
</dbReference>